<dbReference type="Gene3D" id="3.30.530.20">
    <property type="match status" value="1"/>
</dbReference>
<dbReference type="AlphaFoldDB" id="A0A8J3TP61"/>
<dbReference type="Pfam" id="PF08327">
    <property type="entry name" value="AHSA1"/>
    <property type="match status" value="1"/>
</dbReference>
<feature type="domain" description="Activator of Hsp90 ATPase homologue 1/2-like C-terminal" evidence="3">
    <location>
        <begin position="42"/>
        <end position="184"/>
    </location>
</feature>
<evidence type="ECO:0000313" key="4">
    <source>
        <dbReference type="EMBL" id="GII29664.1"/>
    </source>
</evidence>
<dbReference type="Proteomes" id="UP000650628">
    <property type="component" value="Unassembled WGS sequence"/>
</dbReference>
<organism evidence="4 5">
    <name type="scientific">Planotetraspora mira</name>
    <dbReference type="NCBI Taxonomy" id="58121"/>
    <lineage>
        <taxon>Bacteria</taxon>
        <taxon>Bacillati</taxon>
        <taxon>Actinomycetota</taxon>
        <taxon>Actinomycetes</taxon>
        <taxon>Streptosporangiales</taxon>
        <taxon>Streptosporangiaceae</taxon>
        <taxon>Planotetraspora</taxon>
    </lineage>
</organism>
<dbReference type="CDD" id="cd08891">
    <property type="entry name" value="SRPBCC_CalC"/>
    <property type="match status" value="1"/>
</dbReference>
<comment type="caution">
    <text evidence="4">The sequence shown here is derived from an EMBL/GenBank/DDBJ whole genome shotgun (WGS) entry which is preliminary data.</text>
</comment>
<name>A0A8J3TP61_9ACTN</name>
<comment type="similarity">
    <text evidence="1">Belongs to the AHA1 family.</text>
</comment>
<proteinExistence type="inferred from homology"/>
<feature type="region of interest" description="Disordered" evidence="2">
    <location>
        <begin position="1"/>
        <end position="28"/>
    </location>
</feature>
<dbReference type="InterPro" id="IPR023393">
    <property type="entry name" value="START-like_dom_sf"/>
</dbReference>
<evidence type="ECO:0000256" key="2">
    <source>
        <dbReference type="SAM" id="MobiDB-lite"/>
    </source>
</evidence>
<accession>A0A8J3TP61</accession>
<protein>
    <recommendedName>
        <fullName evidence="3">Activator of Hsp90 ATPase homologue 1/2-like C-terminal domain-containing protein</fullName>
    </recommendedName>
</protein>
<dbReference type="SUPFAM" id="SSF55961">
    <property type="entry name" value="Bet v1-like"/>
    <property type="match status" value="1"/>
</dbReference>
<evidence type="ECO:0000313" key="5">
    <source>
        <dbReference type="Proteomes" id="UP000650628"/>
    </source>
</evidence>
<gene>
    <name evidence="4" type="ORF">Pmi06nite_31060</name>
</gene>
<dbReference type="InterPro" id="IPR013538">
    <property type="entry name" value="ASHA1/2-like_C"/>
</dbReference>
<evidence type="ECO:0000256" key="1">
    <source>
        <dbReference type="ARBA" id="ARBA00006817"/>
    </source>
</evidence>
<dbReference type="EMBL" id="BOOO01000016">
    <property type="protein sequence ID" value="GII29664.1"/>
    <property type="molecule type" value="Genomic_DNA"/>
</dbReference>
<sequence length="187" mass="20712">MKPTAPTSPAARADAVMAGAEQGTGPEIVPPIHKSVMVRSDRDHVFDVFVREIGQWWPTSSHSLGTAEVVSVTVERHVGGRVYETDADGTECSWGKVLAWEPPERFAMTWESTRYEHGAPERRLSPDGAVTEVELRFLALGPALTRVELEHRGWERLSPDLARRYPGSYTAGWSLILDRLAAHAEGR</sequence>
<reference evidence="4 5" key="1">
    <citation type="submission" date="2021-01" db="EMBL/GenBank/DDBJ databases">
        <title>Whole genome shotgun sequence of Planotetraspora mira NBRC 15435.</title>
        <authorList>
            <person name="Komaki H."/>
            <person name="Tamura T."/>
        </authorList>
    </citation>
    <scope>NUCLEOTIDE SEQUENCE [LARGE SCALE GENOMIC DNA]</scope>
    <source>
        <strain evidence="4 5">NBRC 15435</strain>
    </source>
</reference>
<keyword evidence="5" id="KW-1185">Reference proteome</keyword>
<evidence type="ECO:0000259" key="3">
    <source>
        <dbReference type="Pfam" id="PF08327"/>
    </source>
</evidence>